<evidence type="ECO:0000256" key="2">
    <source>
        <dbReference type="SAM" id="MobiDB-lite"/>
    </source>
</evidence>
<evidence type="ECO:0000313" key="3">
    <source>
        <dbReference type="EMBL" id="KAH0774444.1"/>
    </source>
</evidence>
<proteinExistence type="predicted"/>
<feature type="compositionally biased region" description="Basic residues" evidence="2">
    <location>
        <begin position="1"/>
        <end position="12"/>
    </location>
</feature>
<accession>A0ABQ7W143</accession>
<evidence type="ECO:0000313" key="4">
    <source>
        <dbReference type="Proteomes" id="UP000826656"/>
    </source>
</evidence>
<keyword evidence="4" id="KW-1185">Reference proteome</keyword>
<keyword evidence="1" id="KW-0175">Coiled coil</keyword>
<reference evidence="3 4" key="1">
    <citation type="journal article" date="2021" name="bioRxiv">
        <title>Chromosome-scale and haplotype-resolved genome assembly of a tetraploid potato cultivar.</title>
        <authorList>
            <person name="Sun H."/>
            <person name="Jiao W.-B."/>
            <person name="Krause K."/>
            <person name="Campoy J.A."/>
            <person name="Goel M."/>
            <person name="Folz-Donahue K."/>
            <person name="Kukat C."/>
            <person name="Huettel B."/>
            <person name="Schneeberger K."/>
        </authorList>
    </citation>
    <scope>NUCLEOTIDE SEQUENCE [LARGE SCALE GENOMIC DNA]</scope>
    <source>
        <strain evidence="3">SolTubOtavaFocal</strain>
        <tissue evidence="3">Leaves</tissue>
    </source>
</reference>
<comment type="caution">
    <text evidence="3">The sequence shown here is derived from an EMBL/GenBank/DDBJ whole genome shotgun (WGS) entry which is preliminary data.</text>
</comment>
<evidence type="ECO:0000256" key="1">
    <source>
        <dbReference type="SAM" id="Coils"/>
    </source>
</evidence>
<name>A0ABQ7W143_SOLTU</name>
<organism evidence="3 4">
    <name type="scientific">Solanum tuberosum</name>
    <name type="common">Potato</name>
    <dbReference type="NCBI Taxonomy" id="4113"/>
    <lineage>
        <taxon>Eukaryota</taxon>
        <taxon>Viridiplantae</taxon>
        <taxon>Streptophyta</taxon>
        <taxon>Embryophyta</taxon>
        <taxon>Tracheophyta</taxon>
        <taxon>Spermatophyta</taxon>
        <taxon>Magnoliopsida</taxon>
        <taxon>eudicotyledons</taxon>
        <taxon>Gunneridae</taxon>
        <taxon>Pentapetalae</taxon>
        <taxon>asterids</taxon>
        <taxon>lamiids</taxon>
        <taxon>Solanales</taxon>
        <taxon>Solanaceae</taxon>
        <taxon>Solanoideae</taxon>
        <taxon>Solaneae</taxon>
        <taxon>Solanum</taxon>
    </lineage>
</organism>
<feature type="coiled-coil region" evidence="1">
    <location>
        <begin position="407"/>
        <end position="434"/>
    </location>
</feature>
<protein>
    <submittedName>
        <fullName evidence="3">Uncharacterized protein</fullName>
    </submittedName>
</protein>
<dbReference type="Proteomes" id="UP000826656">
    <property type="component" value="Unassembled WGS sequence"/>
</dbReference>
<gene>
    <name evidence="3" type="ORF">KY290_011581</name>
</gene>
<dbReference type="EMBL" id="JAIVGD010000005">
    <property type="protein sequence ID" value="KAH0774444.1"/>
    <property type="molecule type" value="Genomic_DNA"/>
</dbReference>
<sequence length="440" mass="47988">MPSGPKKRRAAKRKNEAKQSDEFTTVSVVKVTIPIEELAKGAVWHDATSVDKEFDKDKNIIVDVPNEFKAQAKETDVPVKLTRSIDLNTIEEVADNSNGVQEKNEVPLLDVTLNEDILVSNDDPVLSNNAGCIMENVESGENLQGNESCVAVCNDTKEANLLFGTAEDMFDLLSDDMTSDYILERDVLVAVPGEVTDVEVLEADTVGKRDIGVVADVFKDDSVMENVIEGNEESLLNVNTNDQDKEISKDVMIVSQNSSFIVGSVESDVAPEVKKDTAPLVSVNVMSNESIKEEENNVMIHDQSTEAVEGMNDAAQLVSELPDVLSPPSSNELEEIAASAENIGLSDSNETGTVSPATEDKVTDIPSNLNELLDVFQGSVPRATGNQVYFACPMHCNAECSFSQLLRDELLENVEELKIAIRSLKEDLEKTLDKLDSISY</sequence>
<feature type="region of interest" description="Disordered" evidence="2">
    <location>
        <begin position="1"/>
        <end position="20"/>
    </location>
</feature>